<dbReference type="InterPro" id="IPR010846">
    <property type="entry name" value="AmiA-like"/>
</dbReference>
<dbReference type="RefSeq" id="WP_109620497.1">
    <property type="nucleotide sequence ID" value="NZ_QGDO01000005.1"/>
</dbReference>
<protein>
    <submittedName>
        <fullName evidence="2">Uncharacterized protein DUF1460</fullName>
    </submittedName>
</protein>
<name>A0A315Z834_SEDFL</name>
<dbReference type="InterPro" id="IPR038765">
    <property type="entry name" value="Papain-like_cys_pep_sf"/>
</dbReference>
<dbReference type="Proteomes" id="UP000245535">
    <property type="component" value="Unassembled WGS sequence"/>
</dbReference>
<evidence type="ECO:0000313" key="3">
    <source>
        <dbReference type="Proteomes" id="UP000245535"/>
    </source>
</evidence>
<dbReference type="Gene3D" id="1.10.3670.10">
    <property type="entry name" value="Putative xylanase like domain"/>
    <property type="match status" value="1"/>
</dbReference>
<sequence>MKRTVNNIFITCKLFCFLLISFQSTAQIITSEDSLLFEKAWKNKLEYYAGNPAEKPKGEEVIQLARTFLGTPYVASTLEGKTEELRVCLKGQDCVTFVEYSLALSITSPTSKNPIEAFTESLEKVRYRNGKLDGYASRLHYYTEWLSDNSKKGFIKNRTQTCGGEYIDERIDFISKHRDSYPALKNDIVYDSILTIENTIAESQNSEKPSDFHYFIPKEKIHEVEDCIKNGDIIALCTSIEGLDISHVGFAFHKNGRLHFMHASLTHKQVEITDKPLYEYLKGIKHNTGIKIAEVLNQ</sequence>
<proteinExistence type="predicted"/>
<keyword evidence="3" id="KW-1185">Reference proteome</keyword>
<reference evidence="2 3" key="1">
    <citation type="submission" date="2018-03" db="EMBL/GenBank/DDBJ databases">
        <title>Genomic Encyclopedia of Archaeal and Bacterial Type Strains, Phase II (KMG-II): from individual species to whole genera.</title>
        <authorList>
            <person name="Goeker M."/>
        </authorList>
    </citation>
    <scope>NUCLEOTIDE SEQUENCE [LARGE SCALE GENOMIC DNA]</scope>
    <source>
        <strain evidence="2 3">DSM 28229</strain>
    </source>
</reference>
<comment type="caution">
    <text evidence="2">The sequence shown here is derived from an EMBL/GenBank/DDBJ whole genome shotgun (WGS) entry which is preliminary data.</text>
</comment>
<organism evidence="2 3">
    <name type="scientific">Sediminitomix flava</name>
    <dbReference type="NCBI Taxonomy" id="379075"/>
    <lineage>
        <taxon>Bacteria</taxon>
        <taxon>Pseudomonadati</taxon>
        <taxon>Bacteroidota</taxon>
        <taxon>Cytophagia</taxon>
        <taxon>Cytophagales</taxon>
        <taxon>Flammeovirgaceae</taxon>
        <taxon>Sediminitomix</taxon>
    </lineage>
</organism>
<keyword evidence="1" id="KW-0732">Signal</keyword>
<evidence type="ECO:0000256" key="1">
    <source>
        <dbReference type="SAM" id="SignalP"/>
    </source>
</evidence>
<dbReference type="AlphaFoldDB" id="A0A315Z834"/>
<accession>A0A315Z834</accession>
<dbReference type="OrthoDB" id="1409585at2"/>
<feature type="signal peptide" evidence="1">
    <location>
        <begin position="1"/>
        <end position="26"/>
    </location>
</feature>
<dbReference type="Gene3D" id="2.30.260.10">
    <property type="entry name" value="putative xylanase like domain"/>
    <property type="match status" value="1"/>
</dbReference>
<dbReference type="SUPFAM" id="SSF54001">
    <property type="entry name" value="Cysteine proteinases"/>
    <property type="match status" value="1"/>
</dbReference>
<gene>
    <name evidence="2" type="ORF">BC781_105148</name>
</gene>
<dbReference type="EMBL" id="QGDO01000005">
    <property type="protein sequence ID" value="PWJ40085.1"/>
    <property type="molecule type" value="Genomic_DNA"/>
</dbReference>
<evidence type="ECO:0000313" key="2">
    <source>
        <dbReference type="EMBL" id="PWJ40085.1"/>
    </source>
</evidence>
<feature type="chain" id="PRO_5016289780" evidence="1">
    <location>
        <begin position="27"/>
        <end position="298"/>
    </location>
</feature>
<dbReference type="Pfam" id="PF07313">
    <property type="entry name" value="AmiA-like"/>
    <property type="match status" value="1"/>
</dbReference>